<dbReference type="InterPro" id="IPR017907">
    <property type="entry name" value="Znf_RING_CS"/>
</dbReference>
<keyword evidence="4" id="KW-0813">Transport</keyword>
<evidence type="ECO:0000256" key="1">
    <source>
        <dbReference type="ARBA" id="ARBA00004585"/>
    </source>
</evidence>
<comment type="similarity">
    <text evidence="3">Belongs to the pex2/pex10/pex12 family.</text>
</comment>
<keyword evidence="6" id="KW-0812">Transmembrane</keyword>
<reference evidence="21 22" key="1">
    <citation type="submission" date="2024-02" db="EMBL/GenBank/DDBJ databases">
        <authorList>
            <person name="Chen Y."/>
            <person name="Shah S."/>
            <person name="Dougan E. K."/>
            <person name="Thang M."/>
            <person name="Chan C."/>
        </authorList>
    </citation>
    <scope>NUCLEOTIDE SEQUENCE [LARGE SCALE GENOMIC DNA]</scope>
</reference>
<keyword evidence="10" id="KW-0862">Zinc</keyword>
<evidence type="ECO:0000256" key="7">
    <source>
        <dbReference type="ARBA" id="ARBA00022723"/>
    </source>
</evidence>
<keyword evidence="12" id="KW-1133">Transmembrane helix</keyword>
<comment type="caution">
    <text evidence="21">The sequence shown here is derived from an EMBL/GenBank/DDBJ whole genome shotgun (WGS) entry which is preliminary data.</text>
</comment>
<feature type="compositionally biased region" description="Basic and acidic residues" evidence="19">
    <location>
        <begin position="180"/>
        <end position="205"/>
    </location>
</feature>
<keyword evidence="14" id="KW-0576">Peroxisome</keyword>
<keyword evidence="7" id="KW-0479">Metal-binding</keyword>
<dbReference type="PROSITE" id="PS00518">
    <property type="entry name" value="ZF_RING_1"/>
    <property type="match status" value="1"/>
</dbReference>
<evidence type="ECO:0000256" key="16">
    <source>
        <dbReference type="ARBA" id="ARBA00034438"/>
    </source>
</evidence>
<keyword evidence="8 18" id="KW-0863">Zinc-finger</keyword>
<gene>
    <name evidence="21" type="ORF">CCMP2556_LOCUS17474</name>
</gene>
<sequence>MPEEELLAQDGLLRCVGKLGITEWHEVGLTSVLQEMDPQNLKSNLQTWSCEERVRALERQTEAAQAQQKAEVLEESWEKGVSSLLQQAKEQRAELVKVVDLLKAPLKESGLSGLSESGDLSSLPELVKKALGQMDSKKKEKVKEKSKSEKEQSEKEEEEEEKEESEKEEKEKDKKKKGKKKEEKEEKEEKNEKKGSRKEAKEGKDRKKRRRSRKERYTPSKERRKGTRRKGTKRRSGGRDRGGASALDVGSEISRFVKVNKLEERCEKILRDLDAKLAFQVMGVSGGGGRGFTFELSGDVRDPTAVVLARIRKVQFARDVAPKRKRSRSRRIFPEHMIEQESPLKDVVKSIWIYYSADGIASMASASPELLVLRVNQLDARRLDGEITSILRQQLLDAILTDPWPLERFAPEVDAALQGILWRYTIWIDEPTPGGRLQNLRYARAGGEGKPLSKLQKLSFLMLWVLLPWLGKRSYELLQRLEAKCISEALCVWQHATKLTKKTTFKTGFQWSEPFFWMMLWILQVESGHPRLKALASWLLRSAVPKGVALHSLLVATNFLIFLRFGTFSELRDRILKIRLVHIDPTARRQVAFEYMNRVMIWNGLSEFLLKVLPLMNLSRLRRSVRRFLPKAWPVAGGSSCGFCGSVPTLPTQASCNHVFCYYCVASKFMENSKVLPCPRCGERIDSLRPRPLTER</sequence>
<name>A0ABP0KT48_9DINO</name>
<comment type="subcellular location">
    <subcellularLocation>
        <location evidence="1">Peroxisome membrane</location>
        <topology evidence="1">Multi-pass membrane protein</topology>
    </subcellularLocation>
</comment>
<evidence type="ECO:0000256" key="4">
    <source>
        <dbReference type="ARBA" id="ARBA00022448"/>
    </source>
</evidence>
<evidence type="ECO:0000256" key="19">
    <source>
        <dbReference type="SAM" id="MobiDB-lite"/>
    </source>
</evidence>
<feature type="compositionally biased region" description="Acidic residues" evidence="19">
    <location>
        <begin position="154"/>
        <end position="163"/>
    </location>
</feature>
<evidence type="ECO:0000256" key="11">
    <source>
        <dbReference type="ARBA" id="ARBA00022927"/>
    </source>
</evidence>
<feature type="domain" description="RING-type" evidence="20">
    <location>
        <begin position="641"/>
        <end position="681"/>
    </location>
</feature>
<evidence type="ECO:0000313" key="22">
    <source>
        <dbReference type="Proteomes" id="UP001642484"/>
    </source>
</evidence>
<evidence type="ECO:0000313" key="21">
    <source>
        <dbReference type="EMBL" id="CAK9029403.1"/>
    </source>
</evidence>
<evidence type="ECO:0000256" key="17">
    <source>
        <dbReference type="ARBA" id="ARBA00034523"/>
    </source>
</evidence>
<accession>A0ABP0KT48</accession>
<evidence type="ECO:0000256" key="9">
    <source>
        <dbReference type="ARBA" id="ARBA00022786"/>
    </source>
</evidence>
<dbReference type="EMBL" id="CAXAMN010009646">
    <property type="protein sequence ID" value="CAK9029403.1"/>
    <property type="molecule type" value="Genomic_DNA"/>
</dbReference>
<feature type="region of interest" description="Disordered" evidence="19">
    <location>
        <begin position="131"/>
        <end position="246"/>
    </location>
</feature>
<dbReference type="InterPro" id="IPR001841">
    <property type="entry name" value="Znf_RING"/>
</dbReference>
<evidence type="ECO:0000256" key="2">
    <source>
        <dbReference type="ARBA" id="ARBA00004906"/>
    </source>
</evidence>
<feature type="compositionally biased region" description="Basic and acidic residues" evidence="19">
    <location>
        <begin position="135"/>
        <end position="153"/>
    </location>
</feature>
<evidence type="ECO:0000256" key="8">
    <source>
        <dbReference type="ARBA" id="ARBA00022771"/>
    </source>
</evidence>
<organism evidence="21 22">
    <name type="scientific">Durusdinium trenchii</name>
    <dbReference type="NCBI Taxonomy" id="1381693"/>
    <lineage>
        <taxon>Eukaryota</taxon>
        <taxon>Sar</taxon>
        <taxon>Alveolata</taxon>
        <taxon>Dinophyceae</taxon>
        <taxon>Suessiales</taxon>
        <taxon>Symbiodiniaceae</taxon>
        <taxon>Durusdinium</taxon>
    </lineage>
</organism>
<evidence type="ECO:0000256" key="6">
    <source>
        <dbReference type="ARBA" id="ARBA00022692"/>
    </source>
</evidence>
<keyword evidence="22" id="KW-1185">Reference proteome</keyword>
<dbReference type="PANTHER" id="PTHR48178:SF1">
    <property type="entry name" value="PEROXISOME BIOGENESIS FACTOR 2"/>
    <property type="match status" value="1"/>
</dbReference>
<evidence type="ECO:0000256" key="13">
    <source>
        <dbReference type="ARBA" id="ARBA00023136"/>
    </source>
</evidence>
<comment type="pathway">
    <text evidence="2">Protein modification; protein ubiquitination.</text>
</comment>
<keyword evidence="9" id="KW-0833">Ubl conjugation pathway</keyword>
<evidence type="ECO:0000256" key="10">
    <source>
        <dbReference type="ARBA" id="ARBA00022833"/>
    </source>
</evidence>
<evidence type="ECO:0000256" key="14">
    <source>
        <dbReference type="ARBA" id="ARBA00023140"/>
    </source>
</evidence>
<protein>
    <recommendedName>
        <fullName evidence="17">RING-type E3 ubiquitin transferase (cysteine targeting)</fullName>
        <ecNumber evidence="17">2.3.2.36</ecNumber>
    </recommendedName>
    <alternativeName>
        <fullName evidence="15">Peroxin-2</fullName>
    </alternativeName>
</protein>
<dbReference type="Proteomes" id="UP001642484">
    <property type="component" value="Unassembled WGS sequence"/>
</dbReference>
<dbReference type="InterPro" id="IPR006845">
    <property type="entry name" value="Pex_N"/>
</dbReference>
<dbReference type="SUPFAM" id="SSF57850">
    <property type="entry name" value="RING/U-box"/>
    <property type="match status" value="1"/>
</dbReference>
<evidence type="ECO:0000259" key="20">
    <source>
        <dbReference type="PROSITE" id="PS50089"/>
    </source>
</evidence>
<evidence type="ECO:0000256" key="3">
    <source>
        <dbReference type="ARBA" id="ARBA00008704"/>
    </source>
</evidence>
<dbReference type="Gene3D" id="3.30.40.10">
    <property type="entry name" value="Zinc/RING finger domain, C3HC4 (zinc finger)"/>
    <property type="match status" value="1"/>
</dbReference>
<dbReference type="EC" id="2.3.2.36" evidence="17"/>
<dbReference type="InterPro" id="IPR013083">
    <property type="entry name" value="Znf_RING/FYVE/PHD"/>
</dbReference>
<keyword evidence="11" id="KW-0653">Protein transport</keyword>
<dbReference type="PROSITE" id="PS50089">
    <property type="entry name" value="ZF_RING_2"/>
    <property type="match status" value="1"/>
</dbReference>
<dbReference type="InterPro" id="IPR025654">
    <property type="entry name" value="PEX2/10"/>
</dbReference>
<evidence type="ECO:0000256" key="18">
    <source>
        <dbReference type="PROSITE-ProRule" id="PRU00175"/>
    </source>
</evidence>
<evidence type="ECO:0000256" key="12">
    <source>
        <dbReference type="ARBA" id="ARBA00022989"/>
    </source>
</evidence>
<dbReference type="PANTHER" id="PTHR48178">
    <property type="entry name" value="PEROXISOME BIOGENESIS FACTOR 2"/>
    <property type="match status" value="1"/>
</dbReference>
<feature type="compositionally biased region" description="Basic residues" evidence="19">
    <location>
        <begin position="222"/>
        <end position="236"/>
    </location>
</feature>
<proteinExistence type="inferred from homology"/>
<keyword evidence="5" id="KW-0808">Transferase</keyword>
<dbReference type="Pfam" id="PF04757">
    <property type="entry name" value="Pex2_Pex12"/>
    <property type="match status" value="1"/>
</dbReference>
<keyword evidence="13" id="KW-0472">Membrane</keyword>
<evidence type="ECO:0000256" key="5">
    <source>
        <dbReference type="ARBA" id="ARBA00022679"/>
    </source>
</evidence>
<evidence type="ECO:0000256" key="15">
    <source>
        <dbReference type="ARBA" id="ARBA00032511"/>
    </source>
</evidence>
<comment type="catalytic activity">
    <reaction evidence="16">
        <text>[E2 ubiquitin-conjugating enzyme]-S-ubiquitinyl-L-cysteine + [acceptor protein]-L-cysteine = [E2 ubiquitin-conjugating enzyme]-L-cysteine + [acceptor protein]-S-ubiquitinyl-L-cysteine.</text>
        <dbReference type="EC" id="2.3.2.36"/>
    </reaction>
</comment>